<dbReference type="EMBL" id="JAQJJM010000042">
    <property type="protein sequence ID" value="MDN5133356.1"/>
    <property type="molecule type" value="Genomic_DNA"/>
</dbReference>
<reference evidence="1" key="2">
    <citation type="submission" date="2023-01" db="EMBL/GenBank/DDBJ databases">
        <authorList>
            <person name="Uljanovas D."/>
        </authorList>
    </citation>
    <scope>NUCLEOTIDE SEQUENCE</scope>
    <source>
        <strain evidence="1">H19</strain>
    </source>
</reference>
<name>A0AAP4UZP5_9BACT</name>
<comment type="caution">
    <text evidence="1">The sequence shown here is derived from an EMBL/GenBank/DDBJ whole genome shotgun (WGS) entry which is preliminary data.</text>
</comment>
<dbReference type="AlphaFoldDB" id="A0AAP4UZP5"/>
<organism evidence="1 2">
    <name type="scientific">Aliarcobacter butzleri</name>
    <dbReference type="NCBI Taxonomy" id="28197"/>
    <lineage>
        <taxon>Bacteria</taxon>
        <taxon>Pseudomonadati</taxon>
        <taxon>Campylobacterota</taxon>
        <taxon>Epsilonproteobacteria</taxon>
        <taxon>Campylobacterales</taxon>
        <taxon>Arcobacteraceae</taxon>
        <taxon>Aliarcobacter</taxon>
    </lineage>
</organism>
<evidence type="ECO:0000313" key="2">
    <source>
        <dbReference type="Proteomes" id="UP001171508"/>
    </source>
</evidence>
<dbReference type="Proteomes" id="UP001171508">
    <property type="component" value="Unassembled WGS sequence"/>
</dbReference>
<evidence type="ECO:0000313" key="1">
    <source>
        <dbReference type="EMBL" id="MDN5133356.1"/>
    </source>
</evidence>
<gene>
    <name evidence="1" type="ORF">PJV92_11560</name>
</gene>
<dbReference type="Pfam" id="PF20457">
    <property type="entry name" value="DUF6710"/>
    <property type="match status" value="1"/>
</dbReference>
<sequence length="224" mass="26720">MELKKYFYGKFKDIFINEINSEINNKQDMECKELFEEFISSFDNKYIDKNEKDLNFRKQFINKYCNYLFFNNVVNAMTYNYAFKDINTFDIEKILDFTNKEINLGKDTIYITHPWKGKNLTGNTNAYRGVVHNGFVFDERNIQGFYIEELNIAYIYNGNHSISIGSIIGDICIKTNDNYLKSCKLKKEFYNAKILYNKIIMSNEEIEIRNWKFAVLLKLIQLIK</sequence>
<dbReference type="InterPro" id="IPR046556">
    <property type="entry name" value="DUF6710"/>
</dbReference>
<dbReference type="RefSeq" id="WP_301344059.1">
    <property type="nucleotide sequence ID" value="NZ_JAPZCV010000004.1"/>
</dbReference>
<reference evidence="1" key="1">
    <citation type="journal article" date="2023" name="Microorganisms">
        <title>Genomic Characterization of Arcobacter butzleri Strains Isolated from Various Sources in Lithuania.</title>
        <authorList>
            <person name="Uljanovas D."/>
            <person name="Golz G."/>
            <person name="Fleischmann S."/>
            <person name="Kudirkiene E."/>
            <person name="Kasetiene N."/>
            <person name="Grineviciene A."/>
            <person name="Tamuleviciene E."/>
            <person name="Aksomaitiene J."/>
            <person name="Alter T."/>
            <person name="Malakauskas M."/>
        </authorList>
    </citation>
    <scope>NUCLEOTIDE SEQUENCE</scope>
    <source>
        <strain evidence="1">H19</strain>
    </source>
</reference>
<protein>
    <submittedName>
        <fullName evidence="1">Uncharacterized protein</fullName>
    </submittedName>
</protein>
<accession>A0AAP4UZP5</accession>
<proteinExistence type="predicted"/>